<comment type="caution">
    <text evidence="1">The sequence shown here is derived from an EMBL/GenBank/DDBJ whole genome shotgun (WGS) entry which is preliminary data.</text>
</comment>
<sequence length="167" mass="18906">MEAYITVDALKNFMTTMRDNLLQQVTEQVKKTVEVTSSIRALPRKALRELGDEEQTNRFLKRSQRAFRKGPTRSREEPWKEQCSTEIVATIDEGYAEGISHTMWKAYMRGTQQVAGALMQMIFIDTGSSADIITLDCLDKLKHPGREITPLAHPILGFGGQTMAQWA</sequence>
<protein>
    <submittedName>
        <fullName evidence="1">Uncharacterized protein</fullName>
    </submittedName>
</protein>
<dbReference type="EMBL" id="JAKOGI010000457">
    <property type="protein sequence ID" value="KAJ8434694.1"/>
    <property type="molecule type" value="Genomic_DNA"/>
</dbReference>
<name>A0A9Q1K1B3_9CARY</name>
<accession>A0A9Q1K1B3</accession>
<proteinExistence type="predicted"/>
<evidence type="ECO:0000313" key="1">
    <source>
        <dbReference type="EMBL" id="KAJ8434694.1"/>
    </source>
</evidence>
<keyword evidence="2" id="KW-1185">Reference proteome</keyword>
<dbReference type="OrthoDB" id="1434300at2759"/>
<organism evidence="1 2">
    <name type="scientific">Carnegiea gigantea</name>
    <dbReference type="NCBI Taxonomy" id="171969"/>
    <lineage>
        <taxon>Eukaryota</taxon>
        <taxon>Viridiplantae</taxon>
        <taxon>Streptophyta</taxon>
        <taxon>Embryophyta</taxon>
        <taxon>Tracheophyta</taxon>
        <taxon>Spermatophyta</taxon>
        <taxon>Magnoliopsida</taxon>
        <taxon>eudicotyledons</taxon>
        <taxon>Gunneridae</taxon>
        <taxon>Pentapetalae</taxon>
        <taxon>Caryophyllales</taxon>
        <taxon>Cactineae</taxon>
        <taxon>Cactaceae</taxon>
        <taxon>Cactoideae</taxon>
        <taxon>Echinocereeae</taxon>
        <taxon>Carnegiea</taxon>
    </lineage>
</organism>
<dbReference type="AlphaFoldDB" id="A0A9Q1K1B3"/>
<gene>
    <name evidence="1" type="ORF">Cgig2_030264</name>
</gene>
<evidence type="ECO:0000313" key="2">
    <source>
        <dbReference type="Proteomes" id="UP001153076"/>
    </source>
</evidence>
<reference evidence="1" key="1">
    <citation type="submission" date="2022-04" db="EMBL/GenBank/DDBJ databases">
        <title>Carnegiea gigantea Genome sequencing and assembly v2.</title>
        <authorList>
            <person name="Copetti D."/>
            <person name="Sanderson M.J."/>
            <person name="Burquez A."/>
            <person name="Wojciechowski M.F."/>
        </authorList>
    </citation>
    <scope>NUCLEOTIDE SEQUENCE</scope>
    <source>
        <strain evidence="1">SGP5-SGP5p</strain>
        <tissue evidence="1">Aerial part</tissue>
    </source>
</reference>
<dbReference type="Proteomes" id="UP001153076">
    <property type="component" value="Unassembled WGS sequence"/>
</dbReference>